<dbReference type="InterPro" id="IPR014025">
    <property type="entry name" value="Glutaredoxin_subgr"/>
</dbReference>
<dbReference type="PRINTS" id="PR00160">
    <property type="entry name" value="GLUTAREDOXIN"/>
</dbReference>
<sequence length="110" mass="11958">MGSTPSEEVQKRVDDVIGSSKVAIFSKSYCPFCVQAIGEIKKFNPQGMVVQQIESDPKMNEIQNYLQQLTGGRSVPRVFVGGQFVGGCDETVREISQGKFAERLKAAGAV</sequence>
<proteinExistence type="predicted"/>
<accession>A0A0G4GSC1</accession>
<dbReference type="PANTHER" id="PTHR45694">
    <property type="entry name" value="GLUTAREDOXIN 2"/>
    <property type="match status" value="1"/>
</dbReference>
<name>A0A0G4GSC1_9ALVE</name>
<evidence type="ECO:0000259" key="1">
    <source>
        <dbReference type="Pfam" id="PF00462"/>
    </source>
</evidence>
<dbReference type="Gene3D" id="3.40.30.10">
    <property type="entry name" value="Glutaredoxin"/>
    <property type="match status" value="1"/>
</dbReference>
<dbReference type="NCBIfam" id="TIGR02180">
    <property type="entry name" value="GRX_euk"/>
    <property type="match status" value="1"/>
</dbReference>
<dbReference type="EMBL" id="CDMZ01001502">
    <property type="protein sequence ID" value="CEM33524.1"/>
    <property type="molecule type" value="Genomic_DNA"/>
</dbReference>
<dbReference type="PhylomeDB" id="A0A0G4GSC1"/>
<dbReference type="GO" id="GO:0015038">
    <property type="term" value="F:glutathione disulfide oxidoreductase activity"/>
    <property type="evidence" value="ECO:0007669"/>
    <property type="project" value="TreeGrafter"/>
</dbReference>
<protein>
    <recommendedName>
        <fullName evidence="1">Glutaredoxin domain-containing protein</fullName>
    </recommendedName>
</protein>
<dbReference type="AlphaFoldDB" id="A0A0G4GSC1"/>
<dbReference type="PANTHER" id="PTHR45694:SF18">
    <property type="entry name" value="GLUTAREDOXIN-1-RELATED"/>
    <property type="match status" value="1"/>
</dbReference>
<evidence type="ECO:0000313" key="2">
    <source>
        <dbReference type="EMBL" id="CEM33524.1"/>
    </source>
</evidence>
<feature type="domain" description="Glutaredoxin" evidence="1">
    <location>
        <begin position="22"/>
        <end position="85"/>
    </location>
</feature>
<dbReference type="SUPFAM" id="SSF52833">
    <property type="entry name" value="Thioredoxin-like"/>
    <property type="match status" value="1"/>
</dbReference>
<reference evidence="2" key="1">
    <citation type="submission" date="2014-11" db="EMBL/GenBank/DDBJ databases">
        <authorList>
            <person name="Otto D Thomas"/>
            <person name="Naeem Raeece"/>
        </authorList>
    </citation>
    <scope>NUCLEOTIDE SEQUENCE</scope>
</reference>
<organism evidence="2">
    <name type="scientific">Chromera velia CCMP2878</name>
    <dbReference type="NCBI Taxonomy" id="1169474"/>
    <lineage>
        <taxon>Eukaryota</taxon>
        <taxon>Sar</taxon>
        <taxon>Alveolata</taxon>
        <taxon>Colpodellida</taxon>
        <taxon>Chromeraceae</taxon>
        <taxon>Chromera</taxon>
    </lineage>
</organism>
<dbReference type="GO" id="GO:0034599">
    <property type="term" value="P:cellular response to oxidative stress"/>
    <property type="evidence" value="ECO:0007669"/>
    <property type="project" value="TreeGrafter"/>
</dbReference>
<dbReference type="InterPro" id="IPR036249">
    <property type="entry name" value="Thioredoxin-like_sf"/>
</dbReference>
<dbReference type="InterPro" id="IPR002109">
    <property type="entry name" value="Glutaredoxin"/>
</dbReference>
<gene>
    <name evidence="2" type="ORF">Cvel_5135</name>
</gene>
<dbReference type="InterPro" id="IPR011899">
    <property type="entry name" value="Glutaredoxin_euk/vir"/>
</dbReference>
<dbReference type="CDD" id="cd03419">
    <property type="entry name" value="GRX_GRXh_1_2_like"/>
    <property type="match status" value="1"/>
</dbReference>
<dbReference type="Pfam" id="PF00462">
    <property type="entry name" value="Glutaredoxin"/>
    <property type="match status" value="1"/>
</dbReference>
<dbReference type="PROSITE" id="PS51354">
    <property type="entry name" value="GLUTAREDOXIN_2"/>
    <property type="match status" value="1"/>
</dbReference>
<dbReference type="VEuPathDB" id="CryptoDB:Cvel_5135"/>
<dbReference type="GO" id="GO:0005737">
    <property type="term" value="C:cytoplasm"/>
    <property type="evidence" value="ECO:0007669"/>
    <property type="project" value="TreeGrafter"/>
</dbReference>